<evidence type="ECO:0000259" key="4">
    <source>
        <dbReference type="PROSITE" id="PS50011"/>
    </source>
</evidence>
<evidence type="ECO:0000259" key="5">
    <source>
        <dbReference type="PROSITE" id="PS50109"/>
    </source>
</evidence>
<organism evidence="6 8">
    <name type="scientific">Xanthobacter flavus</name>
    <dbReference type="NCBI Taxonomy" id="281"/>
    <lineage>
        <taxon>Bacteria</taxon>
        <taxon>Pseudomonadati</taxon>
        <taxon>Pseudomonadota</taxon>
        <taxon>Alphaproteobacteria</taxon>
        <taxon>Hyphomicrobiales</taxon>
        <taxon>Xanthobacteraceae</taxon>
        <taxon>Xanthobacter</taxon>
    </lineage>
</organism>
<keyword evidence="3" id="KW-0597">Phosphoprotein</keyword>
<dbReference type="InterPro" id="IPR029016">
    <property type="entry name" value="GAF-like_dom_sf"/>
</dbReference>
<dbReference type="PANTHER" id="PTHR43642:SF1">
    <property type="entry name" value="HYBRID SIGNAL TRANSDUCTION HISTIDINE KINASE G"/>
    <property type="match status" value="1"/>
</dbReference>
<dbReference type="SMART" id="SM00388">
    <property type="entry name" value="HisKA"/>
    <property type="match status" value="1"/>
</dbReference>
<dbReference type="InterPro" id="IPR053159">
    <property type="entry name" value="Hybrid_Histidine_Kinase"/>
</dbReference>
<evidence type="ECO:0000313" key="9">
    <source>
        <dbReference type="Proteomes" id="UP001245370"/>
    </source>
</evidence>
<dbReference type="PRINTS" id="PR00344">
    <property type="entry name" value="BCTRLSENSOR"/>
</dbReference>
<dbReference type="InterPro" id="IPR041664">
    <property type="entry name" value="AAA_16"/>
</dbReference>
<accession>A0A9W6CN11</accession>
<dbReference type="InterPro" id="IPR003018">
    <property type="entry name" value="GAF"/>
</dbReference>
<reference evidence="7 9" key="2">
    <citation type="submission" date="2023-07" db="EMBL/GenBank/DDBJ databases">
        <title>Genomic Encyclopedia of Type Strains, Phase IV (KMG-IV): sequencing the most valuable type-strain genomes for metagenomic binning, comparative biology and taxonomic classification.</title>
        <authorList>
            <person name="Goeker M."/>
        </authorList>
    </citation>
    <scope>NUCLEOTIDE SEQUENCE [LARGE SCALE GENOMIC DNA]</scope>
    <source>
        <strain evidence="7 9">DSM 338</strain>
    </source>
</reference>
<dbReference type="Pfam" id="PF13191">
    <property type="entry name" value="AAA_16"/>
    <property type="match status" value="1"/>
</dbReference>
<protein>
    <recommendedName>
        <fullName evidence="2">histidine kinase</fullName>
        <ecNumber evidence="2">2.7.13.3</ecNumber>
    </recommendedName>
</protein>
<dbReference type="EMBL" id="JAVDPY010000006">
    <property type="protein sequence ID" value="MDR6335058.1"/>
    <property type="molecule type" value="Genomic_DNA"/>
</dbReference>
<evidence type="ECO:0000256" key="2">
    <source>
        <dbReference type="ARBA" id="ARBA00012438"/>
    </source>
</evidence>
<dbReference type="Gene3D" id="3.40.50.300">
    <property type="entry name" value="P-loop containing nucleotide triphosphate hydrolases"/>
    <property type="match status" value="1"/>
</dbReference>
<dbReference type="EC" id="2.7.13.3" evidence="2"/>
<dbReference type="Proteomes" id="UP001144397">
    <property type="component" value="Unassembled WGS sequence"/>
</dbReference>
<evidence type="ECO:0000313" key="7">
    <source>
        <dbReference type="EMBL" id="MDR6335058.1"/>
    </source>
</evidence>
<dbReference type="SUPFAM" id="SSF55874">
    <property type="entry name" value="ATPase domain of HSP90 chaperone/DNA topoisomerase II/histidine kinase"/>
    <property type="match status" value="1"/>
</dbReference>
<dbReference type="Pfam" id="PF13185">
    <property type="entry name" value="GAF_2"/>
    <property type="match status" value="1"/>
</dbReference>
<dbReference type="InterPro" id="IPR011009">
    <property type="entry name" value="Kinase-like_dom_sf"/>
</dbReference>
<evidence type="ECO:0000313" key="6">
    <source>
        <dbReference type="EMBL" id="GLI23719.1"/>
    </source>
</evidence>
<dbReference type="Gene3D" id="3.30.450.40">
    <property type="match status" value="1"/>
</dbReference>
<dbReference type="SUPFAM" id="SSF55781">
    <property type="entry name" value="GAF domain-like"/>
    <property type="match status" value="1"/>
</dbReference>
<comment type="catalytic activity">
    <reaction evidence="1">
        <text>ATP + protein L-histidine = ADP + protein N-phospho-L-histidine.</text>
        <dbReference type="EC" id="2.7.13.3"/>
    </reaction>
</comment>
<dbReference type="GO" id="GO:0000155">
    <property type="term" value="F:phosphorelay sensor kinase activity"/>
    <property type="evidence" value="ECO:0007669"/>
    <property type="project" value="InterPro"/>
</dbReference>
<sequence>MDSVRDIDGNSPPLRSGMDAASFDRLALTSEGAVDGIESCLAQDELTGERWRVKSALRGSPAAAILDREAALAQGLPIDLADPPHRLEHRNRVILLYPDRPTATLGDLTPGTLAPEALLDLGTAIAAALSRLHALGTIHGGLRPPSVLLEERGRVRFRHLVGPIGTGAPQAAEFMAADAIAYAAPEQARLHRPASDARSDLYSLGVLLYGLLVGRLPLQATSMAEWLHAHVAVEPVRPGAVRGDVPPMLDAILMKLIDKDPEQRYQSAEALQIDLRLARTALVAGDGAATFALGRGEFARKGIEARGLFGRALELSQLVEAFGRVSHTGRSELILLRGEAGAGKSALVEQLSKAWLPADAQFAAGKSVLLQEGMPYAPFAQALRTLVMRALGESADVLDGIRERLAAQLSGYSSLLIDLVPEAEFILSDGGALPEVAASMAQARVVRIVLQTLKAFATPSRPLVPFLDDLQWMDAASLGALQALWREAPPHVLLIGSYREEEVARHPELASLLAEARTGLLPTTEIRVGPLSSTETLEFVASALNGAPAELGELADSIHRKTGGNAFFVRQLLQKLFDDRVIAFDPEAQRWRWDPLRFGAYNSVSDFMLQRLDALPPSQRGVLQRLASVGGRVSGETFAHLVGQSEAEAEHLAVGLVEAGLLLRRDADYVIAHDRVLEAAYASIPEPDRPAEHLAIARRMIAVERDGDADWAFAMAAQIERADRTTLDELERLSFVRALRTAARRARNSGAVHVAAGHIEMARSLMHDVWQVSHRALFAEVKWLHCEILIALGRIDEALPAIERSLAIAATPVEQADLYRLKAIARTIRSDYEGAIDEALAGLALLGVELERFVTDEQLAQAYQACSARLNALDVSHLRDLPEITDPAMRSALALLSALSAAFFVRGGLRVLHLIKIVELTLDHGMTPEAAYGFAWFGVFCADLYGAYEDGETYAMMAQDIVQRDGYEAQQTAVLLALDQVGAWTRPLRFALDRAREAAQIGLTAGDLGWACYARNHIASNMLMLGAPLSAVRDDIEEGLAWTRQFKYRDIELILAAQFRFVDTLASGDYDGAQGVPEAEITSLATLFWVRHYAGVTAFLCRDFERAVLQLEQAAALSWAAPAHIDTASCALFLALALARTSAGAPARKAALGRIDELRRRFADRARLNPSTFECKHLLLEAEAARLSGIPADAQRLYEQAADAAAASGFVHEQALAYELAAYCCREAGLGIPTSGYVQAAISHYRHWGAEGKAEQLMRSFPLLLDGGAGARAHRAGDGAADATGISAGQGGLNLEVMTKAAQTLAETVGLDQVIRTLMREMIVHAGAQYGLLILMRGGDPVIEASARVENQQVEVDVHSAVPTARDLPLAMLNTVMRTRRTAVFADAASEEPGLRAAGHGGTPARSLLFMPLIKRGTLVGILYLENNLAADVFTPNRTALLELLATQAAISLDAARLYNDLVDENTRRASAEFDLRETRAELGRASRMMAMGNYAASIAHEINQPLTSIVASADAAMRWLRRAEPDVDEALQGVEQIRASGMRAAGIVKSLRALAKRTAPVLEPIRLEDLTEDVMRLVVKDLQSNGVELVDLLAVDRRHVEADPVQLQQVVFNLITNAIHAMEAVDPGRRRLTIETSQDAGMVRLSIADTGCGMSEDVLSRIFEPFFTTKHAGMGIGLSICRSIIEAHGGVLRARSTVGEGSVFYFSLKTLDDTARTEQDAQA</sequence>
<feature type="domain" description="Protein kinase" evidence="4">
    <location>
        <begin position="23"/>
        <end position="277"/>
    </location>
</feature>
<dbReference type="InterPro" id="IPR036097">
    <property type="entry name" value="HisK_dim/P_sf"/>
</dbReference>
<dbReference type="Pfam" id="PF00512">
    <property type="entry name" value="HisKA"/>
    <property type="match status" value="1"/>
</dbReference>
<dbReference type="SMART" id="SM00220">
    <property type="entry name" value="S_TKc"/>
    <property type="match status" value="1"/>
</dbReference>
<dbReference type="InterPro" id="IPR003661">
    <property type="entry name" value="HisK_dim/P_dom"/>
</dbReference>
<dbReference type="PROSITE" id="PS50109">
    <property type="entry name" value="HIS_KIN"/>
    <property type="match status" value="1"/>
</dbReference>
<dbReference type="SMART" id="SM00065">
    <property type="entry name" value="GAF"/>
    <property type="match status" value="1"/>
</dbReference>
<dbReference type="EMBL" id="BSDO01000005">
    <property type="protein sequence ID" value="GLI23719.1"/>
    <property type="molecule type" value="Genomic_DNA"/>
</dbReference>
<dbReference type="SUPFAM" id="SSF47384">
    <property type="entry name" value="Homodimeric domain of signal transducing histidine kinase"/>
    <property type="match status" value="1"/>
</dbReference>
<dbReference type="Pfam" id="PF00069">
    <property type="entry name" value="Pkinase"/>
    <property type="match status" value="1"/>
</dbReference>
<dbReference type="SUPFAM" id="SSF52540">
    <property type="entry name" value="P-loop containing nucleoside triphosphate hydrolases"/>
    <property type="match status" value="1"/>
</dbReference>
<dbReference type="Pfam" id="PF02518">
    <property type="entry name" value="HATPase_c"/>
    <property type="match status" value="1"/>
</dbReference>
<dbReference type="Gene3D" id="3.30.565.10">
    <property type="entry name" value="Histidine kinase-like ATPase, C-terminal domain"/>
    <property type="match status" value="1"/>
</dbReference>
<dbReference type="InterPro" id="IPR004358">
    <property type="entry name" value="Sig_transdc_His_kin-like_C"/>
</dbReference>
<dbReference type="SUPFAM" id="SSF56112">
    <property type="entry name" value="Protein kinase-like (PK-like)"/>
    <property type="match status" value="1"/>
</dbReference>
<proteinExistence type="predicted"/>
<gene>
    <name evidence="7" type="ORF">GGQ86_003548</name>
    <name evidence="6" type="ORF">XFLAVUS301_33930</name>
</gene>
<dbReference type="InterPro" id="IPR036890">
    <property type="entry name" value="HATPase_C_sf"/>
</dbReference>
<dbReference type="GeneID" id="95764174"/>
<dbReference type="InterPro" id="IPR003594">
    <property type="entry name" value="HATPase_dom"/>
</dbReference>
<dbReference type="Gene3D" id="1.10.287.130">
    <property type="match status" value="1"/>
</dbReference>
<dbReference type="Proteomes" id="UP001245370">
    <property type="component" value="Unassembled WGS sequence"/>
</dbReference>
<evidence type="ECO:0000256" key="3">
    <source>
        <dbReference type="ARBA" id="ARBA00022553"/>
    </source>
</evidence>
<comment type="caution">
    <text evidence="6">The sequence shown here is derived from an EMBL/GenBank/DDBJ whole genome shotgun (WGS) entry which is preliminary data.</text>
</comment>
<name>A0A9W6CN11_XANFL</name>
<dbReference type="CDD" id="cd00082">
    <property type="entry name" value="HisKA"/>
    <property type="match status" value="1"/>
</dbReference>
<evidence type="ECO:0000313" key="8">
    <source>
        <dbReference type="Proteomes" id="UP001144397"/>
    </source>
</evidence>
<evidence type="ECO:0000256" key="1">
    <source>
        <dbReference type="ARBA" id="ARBA00000085"/>
    </source>
</evidence>
<dbReference type="InterPro" id="IPR027417">
    <property type="entry name" value="P-loop_NTPase"/>
</dbReference>
<keyword evidence="6" id="KW-0808">Transferase</keyword>
<dbReference type="PROSITE" id="PS50011">
    <property type="entry name" value="PROTEIN_KINASE_DOM"/>
    <property type="match status" value="1"/>
</dbReference>
<dbReference type="PANTHER" id="PTHR43642">
    <property type="entry name" value="HYBRID SIGNAL TRANSDUCTION HISTIDINE KINASE G"/>
    <property type="match status" value="1"/>
</dbReference>
<keyword evidence="9" id="KW-1185">Reference proteome</keyword>
<dbReference type="SMART" id="SM00387">
    <property type="entry name" value="HATPase_c"/>
    <property type="match status" value="1"/>
</dbReference>
<reference evidence="6" key="1">
    <citation type="submission" date="2022-12" db="EMBL/GenBank/DDBJ databases">
        <title>Reference genome sequencing for broad-spectrum identification of bacterial and archaeal isolates by mass spectrometry.</title>
        <authorList>
            <person name="Sekiguchi Y."/>
            <person name="Tourlousse D.M."/>
        </authorList>
    </citation>
    <scope>NUCLEOTIDE SEQUENCE</scope>
    <source>
        <strain evidence="6">301</strain>
    </source>
</reference>
<dbReference type="InterPro" id="IPR000719">
    <property type="entry name" value="Prot_kinase_dom"/>
</dbReference>
<dbReference type="GO" id="GO:0005524">
    <property type="term" value="F:ATP binding"/>
    <property type="evidence" value="ECO:0007669"/>
    <property type="project" value="InterPro"/>
</dbReference>
<dbReference type="Gene3D" id="1.10.510.10">
    <property type="entry name" value="Transferase(Phosphotransferase) domain 1"/>
    <property type="match status" value="1"/>
</dbReference>
<dbReference type="InterPro" id="IPR005467">
    <property type="entry name" value="His_kinase_dom"/>
</dbReference>
<keyword evidence="6" id="KW-0418">Kinase</keyword>
<dbReference type="RefSeq" id="WP_281808572.1">
    <property type="nucleotide sequence ID" value="NZ_BSDO01000005.1"/>
</dbReference>
<feature type="domain" description="Histidine kinase" evidence="5">
    <location>
        <begin position="1498"/>
        <end position="1713"/>
    </location>
</feature>